<dbReference type="AlphaFoldDB" id="A0A9P7S1C6"/>
<dbReference type="Proteomes" id="UP001049176">
    <property type="component" value="Chromosome 5"/>
</dbReference>
<feature type="compositionally biased region" description="Pro residues" evidence="1">
    <location>
        <begin position="611"/>
        <end position="626"/>
    </location>
</feature>
<gene>
    <name evidence="2" type="ORF">E1B28_009096</name>
</gene>
<feature type="compositionally biased region" description="Polar residues" evidence="1">
    <location>
        <begin position="111"/>
        <end position="143"/>
    </location>
</feature>
<feature type="compositionally biased region" description="Basic and acidic residues" evidence="1">
    <location>
        <begin position="396"/>
        <end position="409"/>
    </location>
</feature>
<sequence>MSVQSRVKAFESLSNGPSTSTTIDLKDWNVLDDPPLINFHSECSPPPRNTSSSPTRSPKPGSLTVQEHTYPPARRGHAPASSISSFHSVSLSDDDRSTTAGTADSHFTGFSEDTNQSQTSLDDSSFENVSTIEPLSTGPSTKQLAMDWEKHIAPNTSYKPRPSKLSQRPKVKQPPPVATGGQHGQRSPSSSSNSSDSLRNKPTTSISSSSSTVILSPVSPTKRLPPPIHSSVSGSWTLTPSNSTSTLPSPSSPPPQSNPPYHPYLKRSTSNSSFNSINKHKPPPPPLPKSKPQNLVGYANLRHTLSQASTASTSRPTPVPTAARKRYEGVFDGNIKQTRRAKQERAKMRALERNKETLLFGDDGKPALLSPEEAKKTRQAAGWRGLSIDLSTNEQSGKDKEKENGRPTLEEDIDGDDDRLVDTLERLEACVVKIIWSQSRLGRERLKDIWTECDPTQSGSLDKASFVTGMWRIDEELRRAQRDPAKYMKMPPVVQQPSGPPSFTLKPKVKPKQQQPPSSSNPPSLPIRPPPPLPPPISPQSHSPTSSTSSFVSLGGSSSLSSGPASLSVSPSPPNTFGSYVTVGRVNANGGVGTVGGSGGIGTAGARRKPPAPPPMPVPVPSPTTR</sequence>
<dbReference type="KEGG" id="more:E1B28_009096"/>
<keyword evidence="3" id="KW-1185">Reference proteome</keyword>
<evidence type="ECO:0000256" key="1">
    <source>
        <dbReference type="SAM" id="MobiDB-lite"/>
    </source>
</evidence>
<protein>
    <submittedName>
        <fullName evidence="2">Uncharacterized protein</fullName>
    </submittedName>
</protein>
<feature type="region of interest" description="Disordered" evidence="1">
    <location>
        <begin position="1"/>
        <end position="346"/>
    </location>
</feature>
<feature type="compositionally biased region" description="Polar residues" evidence="1">
    <location>
        <begin position="267"/>
        <end position="277"/>
    </location>
</feature>
<dbReference type="InterPro" id="IPR011992">
    <property type="entry name" value="EF-hand-dom_pair"/>
</dbReference>
<feature type="compositionally biased region" description="Pro residues" evidence="1">
    <location>
        <begin position="250"/>
        <end position="262"/>
    </location>
</feature>
<name>A0A9P7S1C6_9AGAR</name>
<evidence type="ECO:0000313" key="2">
    <source>
        <dbReference type="EMBL" id="KAG7092773.1"/>
    </source>
</evidence>
<dbReference type="GO" id="GO:0030041">
    <property type="term" value="P:actin filament polymerization"/>
    <property type="evidence" value="ECO:0007669"/>
    <property type="project" value="TreeGrafter"/>
</dbReference>
<feature type="region of interest" description="Disordered" evidence="1">
    <location>
        <begin position="482"/>
        <end position="626"/>
    </location>
</feature>
<proteinExistence type="predicted"/>
<dbReference type="PANTHER" id="PTHR45691:SF6">
    <property type="entry name" value="PROTEIN DIAPHANOUS"/>
    <property type="match status" value="1"/>
</dbReference>
<dbReference type="EMBL" id="CM032185">
    <property type="protein sequence ID" value="KAG7092773.1"/>
    <property type="molecule type" value="Genomic_DNA"/>
</dbReference>
<organism evidence="2 3">
    <name type="scientific">Marasmius oreades</name>
    <name type="common">fairy-ring Marasmius</name>
    <dbReference type="NCBI Taxonomy" id="181124"/>
    <lineage>
        <taxon>Eukaryota</taxon>
        <taxon>Fungi</taxon>
        <taxon>Dikarya</taxon>
        <taxon>Basidiomycota</taxon>
        <taxon>Agaricomycotina</taxon>
        <taxon>Agaricomycetes</taxon>
        <taxon>Agaricomycetidae</taxon>
        <taxon>Agaricales</taxon>
        <taxon>Marasmiineae</taxon>
        <taxon>Marasmiaceae</taxon>
        <taxon>Marasmius</taxon>
    </lineage>
</organism>
<comment type="caution">
    <text evidence="2">The sequence shown here is derived from an EMBL/GenBank/DDBJ whole genome shotgun (WGS) entry which is preliminary data.</text>
</comment>
<dbReference type="InterPro" id="IPR051412">
    <property type="entry name" value="Formin_Homology_Diaphanous_sf"/>
</dbReference>
<dbReference type="RefSeq" id="XP_043009243.1">
    <property type="nucleotide sequence ID" value="XM_043153957.1"/>
</dbReference>
<feature type="compositionally biased region" description="Low complexity" evidence="1">
    <location>
        <begin position="49"/>
        <end position="62"/>
    </location>
</feature>
<feature type="compositionally biased region" description="Low complexity" evidence="1">
    <location>
        <begin position="187"/>
        <end position="221"/>
    </location>
</feature>
<accession>A0A9P7S1C6</accession>
<feature type="compositionally biased region" description="Polar residues" evidence="1">
    <location>
        <begin position="303"/>
        <end position="316"/>
    </location>
</feature>
<feature type="compositionally biased region" description="Low complexity" evidence="1">
    <location>
        <begin position="539"/>
        <end position="570"/>
    </location>
</feature>
<feature type="region of interest" description="Disordered" evidence="1">
    <location>
        <begin position="361"/>
        <end position="414"/>
    </location>
</feature>
<feature type="compositionally biased region" description="Gly residues" evidence="1">
    <location>
        <begin position="590"/>
        <end position="603"/>
    </location>
</feature>
<feature type="compositionally biased region" description="Pro residues" evidence="1">
    <location>
        <begin position="519"/>
        <end position="538"/>
    </location>
</feature>
<dbReference type="GeneID" id="66078172"/>
<feature type="compositionally biased region" description="Low complexity" evidence="1">
    <location>
        <begin position="81"/>
        <end position="91"/>
    </location>
</feature>
<dbReference type="GO" id="GO:0005884">
    <property type="term" value="C:actin filament"/>
    <property type="evidence" value="ECO:0007669"/>
    <property type="project" value="TreeGrafter"/>
</dbReference>
<dbReference type="PANTHER" id="PTHR45691">
    <property type="entry name" value="PROTEIN DIAPHANOUS"/>
    <property type="match status" value="1"/>
</dbReference>
<feature type="compositionally biased region" description="Low complexity" evidence="1">
    <location>
        <begin position="235"/>
        <end position="249"/>
    </location>
</feature>
<evidence type="ECO:0000313" key="3">
    <source>
        <dbReference type="Proteomes" id="UP001049176"/>
    </source>
</evidence>
<feature type="compositionally biased region" description="Polar residues" evidence="1">
    <location>
        <begin position="12"/>
        <end position="23"/>
    </location>
</feature>
<dbReference type="SUPFAM" id="SSF47473">
    <property type="entry name" value="EF-hand"/>
    <property type="match status" value="1"/>
</dbReference>
<reference evidence="2" key="1">
    <citation type="journal article" date="2021" name="Genome Biol. Evol.">
        <title>The assembled and annotated genome of the fairy-ring fungus Marasmius oreades.</title>
        <authorList>
            <person name="Hiltunen M."/>
            <person name="Ament-Velasquez S.L."/>
            <person name="Johannesson H."/>
        </authorList>
    </citation>
    <scope>NUCLEOTIDE SEQUENCE</scope>
    <source>
        <strain evidence="2">03SP1</strain>
    </source>
</reference>
<dbReference type="OrthoDB" id="10045710at2759"/>
<dbReference type="Gene3D" id="1.10.238.10">
    <property type="entry name" value="EF-hand"/>
    <property type="match status" value="1"/>
</dbReference>